<dbReference type="Gene3D" id="1.10.3300.10">
    <property type="entry name" value="Jann2411-like domain"/>
    <property type="match status" value="1"/>
</dbReference>
<dbReference type="PANTHER" id="PTHR35525">
    <property type="entry name" value="BLL6575 PROTEIN"/>
    <property type="match status" value="1"/>
</dbReference>
<feature type="domain" description="Zinc finger CGNR" evidence="1">
    <location>
        <begin position="136"/>
        <end position="179"/>
    </location>
</feature>
<reference evidence="2 3" key="1">
    <citation type="submission" date="2019-06" db="EMBL/GenBank/DDBJ databases">
        <title>Sequencing the genomes of 1000 actinobacteria strains.</title>
        <authorList>
            <person name="Klenk H.-P."/>
        </authorList>
    </citation>
    <scope>NUCLEOTIDE SEQUENCE [LARGE SCALE GENOMIC DNA]</scope>
    <source>
        <strain evidence="2 3">DSM 19828</strain>
    </source>
</reference>
<dbReference type="InterPro" id="IPR023286">
    <property type="entry name" value="ABATE_dom_sf"/>
</dbReference>
<keyword evidence="3" id="KW-1185">Reference proteome</keyword>
<protein>
    <submittedName>
        <fullName evidence="2">Putative stress-induced transcription regulator</fullName>
    </submittedName>
</protein>
<sequence length="187" mass="20715">MVSSQAPFAPGHLELVRKFVNTRDLEKGTDELLESSDWDAWCQSQELPTGSARDDRERLQGLREALRVGMLANHDRAAPPTPMLDALNAALAWSEACPVATSKGLDLQPAGDGASYVAGLLVRTVAQALTDGSWSRMKACGDDTCQWAFYDHSRSRSGHWCSMDICGNRNKQIRWRKRQAREPRSDG</sequence>
<proteinExistence type="predicted"/>
<dbReference type="InterPro" id="IPR010852">
    <property type="entry name" value="ABATE"/>
</dbReference>
<dbReference type="RefSeq" id="WP_170221841.1">
    <property type="nucleotide sequence ID" value="NZ_BAABCI010000003.1"/>
</dbReference>
<organism evidence="2 3">
    <name type="scientific">Yimella lutea</name>
    <dbReference type="NCBI Taxonomy" id="587872"/>
    <lineage>
        <taxon>Bacteria</taxon>
        <taxon>Bacillati</taxon>
        <taxon>Actinomycetota</taxon>
        <taxon>Actinomycetes</taxon>
        <taxon>Micrococcales</taxon>
        <taxon>Dermacoccaceae</taxon>
        <taxon>Yimella</taxon>
    </lineage>
</organism>
<evidence type="ECO:0000259" key="1">
    <source>
        <dbReference type="Pfam" id="PF11706"/>
    </source>
</evidence>
<evidence type="ECO:0000313" key="3">
    <source>
        <dbReference type="Proteomes" id="UP000320806"/>
    </source>
</evidence>
<accession>A0A542EGU5</accession>
<evidence type="ECO:0000313" key="2">
    <source>
        <dbReference type="EMBL" id="TQJ14548.1"/>
    </source>
</evidence>
<dbReference type="AlphaFoldDB" id="A0A542EGU5"/>
<dbReference type="InterPro" id="IPR021005">
    <property type="entry name" value="Znf_CGNR"/>
</dbReference>
<comment type="caution">
    <text evidence="2">The sequence shown here is derived from an EMBL/GenBank/DDBJ whole genome shotgun (WGS) entry which is preliminary data.</text>
</comment>
<dbReference type="Pfam" id="PF11706">
    <property type="entry name" value="zf-CGNR"/>
    <property type="match status" value="1"/>
</dbReference>
<dbReference type="SUPFAM" id="SSF160904">
    <property type="entry name" value="Jann2411-like"/>
    <property type="match status" value="1"/>
</dbReference>
<dbReference type="Proteomes" id="UP000320806">
    <property type="component" value="Unassembled WGS sequence"/>
</dbReference>
<gene>
    <name evidence="2" type="ORF">FB459_2015</name>
</gene>
<dbReference type="EMBL" id="VFMO01000001">
    <property type="protein sequence ID" value="TQJ14548.1"/>
    <property type="molecule type" value="Genomic_DNA"/>
</dbReference>
<name>A0A542EGU5_9MICO</name>
<dbReference type="PANTHER" id="PTHR35525:SF3">
    <property type="entry name" value="BLL6575 PROTEIN"/>
    <property type="match status" value="1"/>
</dbReference>
<dbReference type="Pfam" id="PF07336">
    <property type="entry name" value="ABATE"/>
    <property type="match status" value="1"/>
</dbReference>